<accession>A0A3M7GZY0</accession>
<comment type="caution">
    <text evidence="1">The sequence shown here is derived from an EMBL/GenBank/DDBJ whole genome shotgun (WGS) entry which is preliminary data.</text>
</comment>
<evidence type="ECO:0000313" key="2">
    <source>
        <dbReference type="Proteomes" id="UP000269539"/>
    </source>
</evidence>
<gene>
    <name evidence="1" type="ORF">D0864_02255</name>
</gene>
<name>A0A3M7GZY0_HORWE</name>
<reference evidence="1 2" key="1">
    <citation type="journal article" date="2018" name="BMC Genomics">
        <title>Genomic evidence for intraspecific hybridization in a clonal and extremely halotolerant yeast.</title>
        <authorList>
            <person name="Gostincar C."/>
            <person name="Stajich J.E."/>
            <person name="Zupancic J."/>
            <person name="Zalar P."/>
            <person name="Gunde-Cimerman N."/>
        </authorList>
    </citation>
    <scope>NUCLEOTIDE SEQUENCE [LARGE SCALE GENOMIC DNA]</scope>
    <source>
        <strain evidence="1 2">EXF-10513</strain>
    </source>
</reference>
<dbReference type="AlphaFoldDB" id="A0A3M7GZY0"/>
<proteinExistence type="predicted"/>
<dbReference type="EMBL" id="QWIO01000156">
    <property type="protein sequence ID" value="RMZ06335.1"/>
    <property type="molecule type" value="Genomic_DNA"/>
</dbReference>
<sequence>MLFDITDDLKPDQPRQLLETILTVWIEMIQSQKVVALPDTVDRDAFEEHPEGGFRLIPGLDRDPETGARPLEDAPLRLWDGIVVRIERLIGLDSSEDLPALSGSDALSALSFPKGFATRFLSWARRPRFTYFAPGLRVPTEQEIQSPTAPSSSNRRLGQRSGTLLAPRFRARHRAIRPVSCGFYLTPCDRAYCCPQENGCNLVLTGKASSGWAQKADLRPVEIYDDLLQPGVNTFDDLHPISFPAFLENVRFQKEQLRWAVDSEGVASGLKKWCEGDTEERWMDYVTNVGHQGYW</sequence>
<evidence type="ECO:0000313" key="1">
    <source>
        <dbReference type="EMBL" id="RMZ06335.1"/>
    </source>
</evidence>
<organism evidence="1 2">
    <name type="scientific">Hortaea werneckii</name>
    <name type="common">Black yeast</name>
    <name type="synonym">Cladosporium werneckii</name>
    <dbReference type="NCBI Taxonomy" id="91943"/>
    <lineage>
        <taxon>Eukaryota</taxon>
        <taxon>Fungi</taxon>
        <taxon>Dikarya</taxon>
        <taxon>Ascomycota</taxon>
        <taxon>Pezizomycotina</taxon>
        <taxon>Dothideomycetes</taxon>
        <taxon>Dothideomycetidae</taxon>
        <taxon>Mycosphaerellales</taxon>
        <taxon>Teratosphaeriaceae</taxon>
        <taxon>Hortaea</taxon>
    </lineage>
</organism>
<protein>
    <submittedName>
        <fullName evidence="1">Uncharacterized protein</fullName>
    </submittedName>
</protein>
<dbReference type="Proteomes" id="UP000269539">
    <property type="component" value="Unassembled WGS sequence"/>
</dbReference>